<proteinExistence type="predicted"/>
<keyword evidence="3" id="KW-1185">Reference proteome</keyword>
<accession>A0A9Q3JGL3</accession>
<dbReference type="OrthoDB" id="2497240at2759"/>
<name>A0A9Q3JGL3_9BASI</name>
<evidence type="ECO:0000313" key="2">
    <source>
        <dbReference type="EMBL" id="MBW0561749.1"/>
    </source>
</evidence>
<dbReference type="AlphaFoldDB" id="A0A9Q3JGL3"/>
<reference evidence="2" key="1">
    <citation type="submission" date="2021-03" db="EMBL/GenBank/DDBJ databases">
        <title>Draft genome sequence of rust myrtle Austropuccinia psidii MF-1, a brazilian biotype.</title>
        <authorList>
            <person name="Quecine M.C."/>
            <person name="Pachon D.M.R."/>
            <person name="Bonatelli M.L."/>
            <person name="Correr F.H."/>
            <person name="Franceschini L.M."/>
            <person name="Leite T.F."/>
            <person name="Margarido G.R.A."/>
            <person name="Almeida C.A."/>
            <person name="Ferrarezi J.A."/>
            <person name="Labate C.A."/>
        </authorList>
    </citation>
    <scope>NUCLEOTIDE SEQUENCE</scope>
    <source>
        <strain evidence="2">MF-1</strain>
    </source>
</reference>
<gene>
    <name evidence="2" type="ORF">O181_101464</name>
</gene>
<protein>
    <submittedName>
        <fullName evidence="2">Uncharacterized protein</fullName>
    </submittedName>
</protein>
<dbReference type="Proteomes" id="UP000765509">
    <property type="component" value="Unassembled WGS sequence"/>
</dbReference>
<evidence type="ECO:0000313" key="3">
    <source>
        <dbReference type="Proteomes" id="UP000765509"/>
    </source>
</evidence>
<dbReference type="EMBL" id="AVOT02071460">
    <property type="protein sequence ID" value="MBW0561749.1"/>
    <property type="molecule type" value="Genomic_DNA"/>
</dbReference>
<feature type="compositionally biased region" description="Low complexity" evidence="1">
    <location>
        <begin position="7"/>
        <end position="19"/>
    </location>
</feature>
<organism evidence="2 3">
    <name type="scientific">Austropuccinia psidii MF-1</name>
    <dbReference type="NCBI Taxonomy" id="1389203"/>
    <lineage>
        <taxon>Eukaryota</taxon>
        <taxon>Fungi</taxon>
        <taxon>Dikarya</taxon>
        <taxon>Basidiomycota</taxon>
        <taxon>Pucciniomycotina</taxon>
        <taxon>Pucciniomycetes</taxon>
        <taxon>Pucciniales</taxon>
        <taxon>Sphaerophragmiaceae</taxon>
        <taxon>Austropuccinia</taxon>
    </lineage>
</organism>
<evidence type="ECO:0000256" key="1">
    <source>
        <dbReference type="SAM" id="MobiDB-lite"/>
    </source>
</evidence>
<sequence>MTSSDFQKSQPQKMPPSQSATQNLINRSHSFNSLVIVPSSQSNYPNRLIANLAQAIVGPERLQSEEFQILGPSTNVVSLIISVKAGQDFIDPEAFSRSSLLNEIIKELKTLISKGLCSIDSIGEPTITKDLNACQIQLNLSPLDLVVQRAITNQPVGRLKELHLQLSYTFKSRLSKKHKNVPPLLLNHLISLITVYPLVLPLKVSFQKVFQRIIHWGLLKQLPLVFNSHWQKKLLDSIPKQDLIAKTLIRFANQSVSNDLKLELKKLTLSTQNILEPHDDSDENISKSISLALFKLHQQVKIPNTKLPFYRVHKSYDSSSLETLDSFPQSTGEKDILSLSDTQDHTMPAWDNESIIIDSSHSEIEESLMNFSESDENIKFLKSPKTQIDKDLVWFSNDDNMELLTD</sequence>
<feature type="region of interest" description="Disordered" evidence="1">
    <location>
        <begin position="1"/>
        <end position="21"/>
    </location>
</feature>
<comment type="caution">
    <text evidence="2">The sequence shown here is derived from an EMBL/GenBank/DDBJ whole genome shotgun (WGS) entry which is preliminary data.</text>
</comment>